<dbReference type="EMBL" id="WNLA01000003">
    <property type="protein sequence ID" value="MTW01860.1"/>
    <property type="molecule type" value="Genomic_DNA"/>
</dbReference>
<evidence type="ECO:0000313" key="3">
    <source>
        <dbReference type="Proteomes" id="UP000484015"/>
    </source>
</evidence>
<dbReference type="RefSeq" id="WP_155438261.1">
    <property type="nucleotide sequence ID" value="NZ_WNLA01000003.1"/>
</dbReference>
<evidence type="ECO:0000256" key="1">
    <source>
        <dbReference type="SAM" id="SignalP"/>
    </source>
</evidence>
<dbReference type="InterPro" id="IPR023614">
    <property type="entry name" value="Porin_dom_sf"/>
</dbReference>
<dbReference type="Proteomes" id="UP000484015">
    <property type="component" value="Unassembled WGS sequence"/>
</dbReference>
<gene>
    <name evidence="2" type="ORF">GM668_07125</name>
</gene>
<dbReference type="OrthoDB" id="197869at2"/>
<protein>
    <recommendedName>
        <fullName evidence="4">Porin</fullName>
    </recommendedName>
</protein>
<name>A0A6L6PWP6_9BURK</name>
<organism evidence="2 3">
    <name type="scientific">Pseudoduganella ginsengisoli</name>
    <dbReference type="NCBI Taxonomy" id="1462440"/>
    <lineage>
        <taxon>Bacteria</taxon>
        <taxon>Pseudomonadati</taxon>
        <taxon>Pseudomonadota</taxon>
        <taxon>Betaproteobacteria</taxon>
        <taxon>Burkholderiales</taxon>
        <taxon>Oxalobacteraceae</taxon>
        <taxon>Telluria group</taxon>
        <taxon>Pseudoduganella</taxon>
    </lineage>
</organism>
<keyword evidence="1" id="KW-0732">Signal</keyword>
<comment type="caution">
    <text evidence="2">The sequence shown here is derived from an EMBL/GenBank/DDBJ whole genome shotgun (WGS) entry which is preliminary data.</text>
</comment>
<feature type="chain" id="PRO_5026840517" description="Porin" evidence="1">
    <location>
        <begin position="23"/>
        <end position="406"/>
    </location>
</feature>
<dbReference type="AlphaFoldDB" id="A0A6L6PWP6"/>
<evidence type="ECO:0000313" key="2">
    <source>
        <dbReference type="EMBL" id="MTW01860.1"/>
    </source>
</evidence>
<evidence type="ECO:0008006" key="4">
    <source>
        <dbReference type="Google" id="ProtNLM"/>
    </source>
</evidence>
<sequence length="406" mass="43523">MKRLTLATSVLAALMALPHAQAAIVDDGKLSISGFGTIGVAKSNTDKAQFVRYNQAEGVADGWRLGLDTNLGLQTTYQFTDQLSATAQVLTRQNTSPTFTTDLTWAFVKYRATDEVNVRVGRVQLPTFLISDYQNVGYANTMMRPPVELYAQVPLESIDGADVNWQHAFGDTNVTVQAVVGTSSGKLFLPTTTSVAKYRAPAAGISIAAEHGPVTLRYAHMQTTLHSDDIVPINSLTATLAAVGFKQLAADFGVTGSGKKMKFDAVGLTMDWNNIVLQGEFGARRAIDPVYIPQTDAWYLMGAYRVGKFLPYYAHASVKGASTKISLPAGFPASGALSTAVRGLLQASEQDSDQIGVRWNFASSAALKFQVDRVKPKTKTGTLIYGPATGLKDSVTVVGASLDYVF</sequence>
<reference evidence="2 3" key="1">
    <citation type="submission" date="2019-11" db="EMBL/GenBank/DDBJ databases">
        <title>Type strains purchased from KCTC, JCM and DSMZ.</title>
        <authorList>
            <person name="Lu H."/>
        </authorList>
    </citation>
    <scope>NUCLEOTIDE SEQUENCE [LARGE SCALE GENOMIC DNA]</scope>
    <source>
        <strain evidence="2 3">KCTC 42409</strain>
    </source>
</reference>
<proteinExistence type="predicted"/>
<dbReference type="Gene3D" id="2.40.160.10">
    <property type="entry name" value="Porin"/>
    <property type="match status" value="1"/>
</dbReference>
<dbReference type="SUPFAM" id="SSF56935">
    <property type="entry name" value="Porins"/>
    <property type="match status" value="1"/>
</dbReference>
<keyword evidence="3" id="KW-1185">Reference proteome</keyword>
<feature type="signal peptide" evidence="1">
    <location>
        <begin position="1"/>
        <end position="22"/>
    </location>
</feature>
<accession>A0A6L6PWP6</accession>